<dbReference type="GO" id="GO:0031177">
    <property type="term" value="F:phosphopantetheine binding"/>
    <property type="evidence" value="ECO:0007669"/>
    <property type="project" value="TreeGrafter"/>
</dbReference>
<dbReference type="OrthoDB" id="9765680at2"/>
<dbReference type="SUPFAM" id="SSF52777">
    <property type="entry name" value="CoA-dependent acyltransferases"/>
    <property type="match status" value="2"/>
</dbReference>
<dbReference type="PANTHER" id="PTHR45527:SF1">
    <property type="entry name" value="FATTY ACID SYNTHASE"/>
    <property type="match status" value="1"/>
</dbReference>
<dbReference type="Gene3D" id="3.30.559.10">
    <property type="entry name" value="Chloramphenicol acetyltransferase-like domain"/>
    <property type="match status" value="1"/>
</dbReference>
<dbReference type="InterPro" id="IPR023213">
    <property type="entry name" value="CAT-like_dom_sf"/>
</dbReference>
<evidence type="ECO:0000313" key="3">
    <source>
        <dbReference type="Proteomes" id="UP000183469"/>
    </source>
</evidence>
<organism evidence="2 3">
    <name type="scientific">Selenomonas ruminantium</name>
    <dbReference type="NCBI Taxonomy" id="971"/>
    <lineage>
        <taxon>Bacteria</taxon>
        <taxon>Bacillati</taxon>
        <taxon>Bacillota</taxon>
        <taxon>Negativicutes</taxon>
        <taxon>Selenomonadales</taxon>
        <taxon>Selenomonadaceae</taxon>
        <taxon>Selenomonas</taxon>
    </lineage>
</organism>
<feature type="domain" description="Condensation" evidence="1">
    <location>
        <begin position="209"/>
        <end position="453"/>
    </location>
</feature>
<dbReference type="EMBL" id="FNQG01000002">
    <property type="protein sequence ID" value="SDZ73093.1"/>
    <property type="molecule type" value="Genomic_DNA"/>
</dbReference>
<dbReference type="GO" id="GO:0044550">
    <property type="term" value="P:secondary metabolite biosynthetic process"/>
    <property type="evidence" value="ECO:0007669"/>
    <property type="project" value="TreeGrafter"/>
</dbReference>
<dbReference type="PANTHER" id="PTHR45527">
    <property type="entry name" value="NONRIBOSOMAL PEPTIDE SYNTHETASE"/>
    <property type="match status" value="1"/>
</dbReference>
<dbReference type="Gene3D" id="3.30.559.30">
    <property type="entry name" value="Nonribosomal peptide synthetase, condensation domain"/>
    <property type="match status" value="1"/>
</dbReference>
<evidence type="ECO:0000259" key="1">
    <source>
        <dbReference type="Pfam" id="PF00668"/>
    </source>
</evidence>
<dbReference type="Pfam" id="PF00668">
    <property type="entry name" value="Condensation"/>
    <property type="match status" value="1"/>
</dbReference>
<protein>
    <submittedName>
        <fullName evidence="2">Condensation domain-containing protein</fullName>
    </submittedName>
</protein>
<dbReference type="RefSeq" id="WP_074670181.1">
    <property type="nucleotide sequence ID" value="NZ_FNQG01000002.1"/>
</dbReference>
<name>A0A1H3VE66_SELRU</name>
<reference evidence="2 3" key="1">
    <citation type="submission" date="2016-10" db="EMBL/GenBank/DDBJ databases">
        <authorList>
            <person name="de Groot N.N."/>
        </authorList>
    </citation>
    <scope>NUCLEOTIDE SEQUENCE [LARGE SCALE GENOMIC DNA]</scope>
    <source>
        <strain evidence="2 3">DSM 2872</strain>
    </source>
</reference>
<dbReference type="InterPro" id="IPR001242">
    <property type="entry name" value="Condensation_dom"/>
</dbReference>
<dbReference type="InterPro" id="IPR018490">
    <property type="entry name" value="cNMP-bd_dom_sf"/>
</dbReference>
<proteinExistence type="predicted"/>
<dbReference type="GO" id="GO:0003824">
    <property type="term" value="F:catalytic activity"/>
    <property type="evidence" value="ECO:0007669"/>
    <property type="project" value="InterPro"/>
</dbReference>
<dbReference type="GO" id="GO:0008610">
    <property type="term" value="P:lipid biosynthetic process"/>
    <property type="evidence" value="ECO:0007669"/>
    <property type="project" value="UniProtKB-ARBA"/>
</dbReference>
<accession>A0A1H3VE66</accession>
<sequence length="621" mass="71925">MEKYTVAELPLDEQNVLEQLYGGQINENQGYSPNHILYVRELTTAEEGLFTNCTSFQPLGVLVQNLYKIRGRLLPPHFNRALYKMVEECDALRLNYCSVGKRILAVVFQERRVLAPVVYRNLEGIEEDELDATLHRIMDADLRQGIDVRHGCLMRFSIFHTHNDEYAVLVTAVQAVLTDFDVRKLFVRALGLKWEESAQPANGAMMQKSAMAAPVREYWKKILGNFPQNCRIPKYGKTSIPVPRHRAYFTHLPAPILSDLREKAKDKKSMLMAILQTAWGLFLLQENGCRDVGFCLRVPRREKGADGQSRIPSLVPLRLQVENDNVTIQEIVNKLFQQFVISQPYAALGRSDIESLMGKQKGIFDHFLDFCDFHYESHSFEKAPGAVDGQLILQKFWDGRDNKLSIAFHHEEHQLSISMQYDERFFDRERIEILVKEYLQVLQQMLTDWNLPIGVFQERLGNRLERVENSVTERVDSRAVLQDYLSRITLFKELDRGFIQRFMEYARLDVYFEGDRLAGKDLDGQMVFLGMGRVARSIELGDGWYHTLDIQKEGGWLNETVLLPDRKGDMALEVLTERAVILTVPLDKAHIIMDKTPLMPKCVIQYVIRQMEKYQRLWIQS</sequence>
<gene>
    <name evidence="2" type="ORF">SAMN05660648_00119</name>
</gene>
<evidence type="ECO:0000313" key="2">
    <source>
        <dbReference type="EMBL" id="SDZ73093.1"/>
    </source>
</evidence>
<dbReference type="Proteomes" id="UP000183469">
    <property type="component" value="Unassembled WGS sequence"/>
</dbReference>
<dbReference type="SUPFAM" id="SSF51206">
    <property type="entry name" value="cAMP-binding domain-like"/>
    <property type="match status" value="1"/>
</dbReference>
<dbReference type="GO" id="GO:0043041">
    <property type="term" value="P:amino acid activation for nonribosomal peptide biosynthetic process"/>
    <property type="evidence" value="ECO:0007669"/>
    <property type="project" value="TreeGrafter"/>
</dbReference>
<dbReference type="AlphaFoldDB" id="A0A1H3VE66"/>
<dbReference type="GO" id="GO:0005737">
    <property type="term" value="C:cytoplasm"/>
    <property type="evidence" value="ECO:0007669"/>
    <property type="project" value="TreeGrafter"/>
</dbReference>